<dbReference type="VEuPathDB" id="FungiDB:MELLADRAFT_113914"/>
<keyword evidence="3" id="KW-1185">Reference proteome</keyword>
<organism evidence="3">
    <name type="scientific">Melampsora larici-populina (strain 98AG31 / pathotype 3-4-7)</name>
    <name type="common">Poplar leaf rust fungus</name>
    <dbReference type="NCBI Taxonomy" id="747676"/>
    <lineage>
        <taxon>Eukaryota</taxon>
        <taxon>Fungi</taxon>
        <taxon>Dikarya</taxon>
        <taxon>Basidiomycota</taxon>
        <taxon>Pucciniomycotina</taxon>
        <taxon>Pucciniomycetes</taxon>
        <taxon>Pucciniales</taxon>
        <taxon>Melampsoraceae</taxon>
        <taxon>Melampsora</taxon>
    </lineage>
</organism>
<feature type="compositionally biased region" description="Polar residues" evidence="1">
    <location>
        <begin position="85"/>
        <end position="96"/>
    </location>
</feature>
<feature type="region of interest" description="Disordered" evidence="1">
    <location>
        <begin position="1"/>
        <end position="151"/>
    </location>
</feature>
<protein>
    <submittedName>
        <fullName evidence="2">Uncharacterized protein</fullName>
    </submittedName>
</protein>
<sequence>MPPVEPRRQDEPRPHAGPRVQVELRAQTEPRPPTELGHLEEQRGRRVSQPGHQHAFSGGPYSGNGGGYATSQSYGGGYGQHVPYFQTQAPYNQGQHYPQGHYKPYHHGGWNDYNHSSGSANAQGGSGSDGAAGAKPGGAGNAGKGGAGGKW</sequence>
<evidence type="ECO:0000313" key="3">
    <source>
        <dbReference type="Proteomes" id="UP000001072"/>
    </source>
</evidence>
<name>F4SBF9_MELLP</name>
<evidence type="ECO:0000313" key="2">
    <source>
        <dbReference type="EMBL" id="EGF98024.1"/>
    </source>
</evidence>
<feature type="compositionally biased region" description="Gly residues" evidence="1">
    <location>
        <begin position="60"/>
        <end position="79"/>
    </location>
</feature>
<reference evidence="3" key="1">
    <citation type="journal article" date="2011" name="Proc. Natl. Acad. Sci. U.S.A.">
        <title>Obligate biotrophy features unraveled by the genomic analysis of rust fungi.</title>
        <authorList>
            <person name="Duplessis S."/>
            <person name="Cuomo C.A."/>
            <person name="Lin Y.-C."/>
            <person name="Aerts A."/>
            <person name="Tisserant E."/>
            <person name="Veneault-Fourrey C."/>
            <person name="Joly D.L."/>
            <person name="Hacquard S."/>
            <person name="Amselem J."/>
            <person name="Cantarel B.L."/>
            <person name="Chiu R."/>
            <person name="Coutinho P.M."/>
            <person name="Feau N."/>
            <person name="Field M."/>
            <person name="Frey P."/>
            <person name="Gelhaye E."/>
            <person name="Goldberg J."/>
            <person name="Grabherr M.G."/>
            <person name="Kodira C.D."/>
            <person name="Kohler A."/>
            <person name="Kuees U."/>
            <person name="Lindquist E.A."/>
            <person name="Lucas S.M."/>
            <person name="Mago R."/>
            <person name="Mauceli E."/>
            <person name="Morin E."/>
            <person name="Murat C."/>
            <person name="Pangilinan J.L."/>
            <person name="Park R."/>
            <person name="Pearson M."/>
            <person name="Quesneville H."/>
            <person name="Rouhier N."/>
            <person name="Sakthikumar S."/>
            <person name="Salamov A.A."/>
            <person name="Schmutz J."/>
            <person name="Selles B."/>
            <person name="Shapiro H."/>
            <person name="Tanguay P."/>
            <person name="Tuskan G.A."/>
            <person name="Henrissat B."/>
            <person name="Van de Peer Y."/>
            <person name="Rouze P."/>
            <person name="Ellis J.G."/>
            <person name="Dodds P.N."/>
            <person name="Schein J.E."/>
            <person name="Zhong S."/>
            <person name="Hamelin R.C."/>
            <person name="Grigoriev I.V."/>
            <person name="Szabo L.J."/>
            <person name="Martin F."/>
        </authorList>
    </citation>
    <scope>NUCLEOTIDE SEQUENCE [LARGE SCALE GENOMIC DNA]</scope>
    <source>
        <strain evidence="3">98AG31 / pathotype 3-4-7</strain>
    </source>
</reference>
<feature type="compositionally biased region" description="Gly residues" evidence="1">
    <location>
        <begin position="124"/>
        <end position="151"/>
    </location>
</feature>
<proteinExistence type="predicted"/>
<dbReference type="EMBL" id="GL883188">
    <property type="protein sequence ID" value="EGF98024.1"/>
    <property type="molecule type" value="Genomic_DNA"/>
</dbReference>
<feature type="compositionally biased region" description="Basic and acidic residues" evidence="1">
    <location>
        <begin position="1"/>
        <end position="14"/>
    </location>
</feature>
<dbReference type="InParanoid" id="F4SBF9"/>
<accession>F4SBF9</accession>
<dbReference type="GeneID" id="18925137"/>
<dbReference type="HOGENOM" id="CLU_1731903_0_0_1"/>
<evidence type="ECO:0000256" key="1">
    <source>
        <dbReference type="SAM" id="MobiDB-lite"/>
    </source>
</evidence>
<dbReference type="KEGG" id="mlr:MELLADRAFT_113914"/>
<dbReference type="AlphaFoldDB" id="F4SBF9"/>
<gene>
    <name evidence="2" type="ORF">MELLADRAFT_113914</name>
</gene>
<dbReference type="Proteomes" id="UP000001072">
    <property type="component" value="Unassembled WGS sequence"/>
</dbReference>
<dbReference type="RefSeq" id="XP_007418718.1">
    <property type="nucleotide sequence ID" value="XM_007418656.1"/>
</dbReference>